<feature type="non-terminal residue" evidence="1">
    <location>
        <position position="575"/>
    </location>
</feature>
<name>A0A0C3PKB4_PHLG1</name>
<dbReference type="OrthoDB" id="2804335at2759"/>
<proteinExistence type="predicted"/>
<sequence>MNKRELGLCSLVCRLWARRCRPYMLQSLSLHSLADFHYLLHLVDSAQAIVLVPPLAECISYIGIVFTGSWTVPWFHRIRQELMGRNIDLDPDNISLELERACLPHAEGSPAYAPRSLSTSLPRTLPRSVFAHSVCLLTELHFRAPDDLLRLIDEQPALSTVIWRRLTFDKPEDGEVRVPRPRVRRRRPWAGLEAFTISQWSDVDAETRLVFVILAEKLNTGLSAASDWWTAMARATASLLLPVTRRMEFGANDNIFRAAFETAGDEPYFTHDVEYHVEPSTGPLAHVSLIRICFHYPEKATDLARASWAAFEELVLSMDPVPHVELHAVRRERADIFEWLLDTVCESKLLPQLYSRGMLEVEFPANDEHFGSAEYQYLALEEVLAFPSEDSVDGRTMFKHRHANISNALVIPLCLHATTENIINIEDLFSDTLFTRSLRHLRKGRIGGVSWTGLTLSVTQPARIVALTRPPAANARRTERFKTSVLISESRESTSKHTSTHTHKRTPLLVHHYSYTPTPPPRSFVVPVLASVELLGREPHDALLLLLLRPARRRRVLRRRAEHARVVLLVVLVLG</sequence>
<dbReference type="Proteomes" id="UP000053257">
    <property type="component" value="Unassembled WGS sequence"/>
</dbReference>
<protein>
    <submittedName>
        <fullName evidence="1">Uncharacterized protein</fullName>
    </submittedName>
</protein>
<keyword evidence="2" id="KW-1185">Reference proteome</keyword>
<gene>
    <name evidence="1" type="ORF">PHLGIDRAFT_35835</name>
</gene>
<organism evidence="1 2">
    <name type="scientific">Phlebiopsis gigantea (strain 11061_1 CR5-6)</name>
    <name type="common">White-rot fungus</name>
    <name type="synonym">Peniophora gigantea</name>
    <dbReference type="NCBI Taxonomy" id="745531"/>
    <lineage>
        <taxon>Eukaryota</taxon>
        <taxon>Fungi</taxon>
        <taxon>Dikarya</taxon>
        <taxon>Basidiomycota</taxon>
        <taxon>Agaricomycotina</taxon>
        <taxon>Agaricomycetes</taxon>
        <taxon>Polyporales</taxon>
        <taxon>Phanerochaetaceae</taxon>
        <taxon>Phlebiopsis</taxon>
    </lineage>
</organism>
<dbReference type="AlphaFoldDB" id="A0A0C3PKB4"/>
<dbReference type="HOGENOM" id="CLU_474575_0_0_1"/>
<dbReference type="EMBL" id="KN840512">
    <property type="protein sequence ID" value="KIP06723.1"/>
    <property type="molecule type" value="Genomic_DNA"/>
</dbReference>
<evidence type="ECO:0000313" key="1">
    <source>
        <dbReference type="EMBL" id="KIP06723.1"/>
    </source>
</evidence>
<reference evidence="1 2" key="1">
    <citation type="journal article" date="2014" name="PLoS Genet.">
        <title>Analysis of the Phlebiopsis gigantea genome, transcriptome and secretome provides insight into its pioneer colonization strategies of wood.</title>
        <authorList>
            <person name="Hori C."/>
            <person name="Ishida T."/>
            <person name="Igarashi K."/>
            <person name="Samejima M."/>
            <person name="Suzuki H."/>
            <person name="Master E."/>
            <person name="Ferreira P."/>
            <person name="Ruiz-Duenas F.J."/>
            <person name="Held B."/>
            <person name="Canessa P."/>
            <person name="Larrondo L.F."/>
            <person name="Schmoll M."/>
            <person name="Druzhinina I.S."/>
            <person name="Kubicek C.P."/>
            <person name="Gaskell J.A."/>
            <person name="Kersten P."/>
            <person name="St John F."/>
            <person name="Glasner J."/>
            <person name="Sabat G."/>
            <person name="Splinter BonDurant S."/>
            <person name="Syed K."/>
            <person name="Yadav J."/>
            <person name="Mgbeahuruike A.C."/>
            <person name="Kovalchuk A."/>
            <person name="Asiegbu F.O."/>
            <person name="Lackner G."/>
            <person name="Hoffmeister D."/>
            <person name="Rencoret J."/>
            <person name="Gutierrez A."/>
            <person name="Sun H."/>
            <person name="Lindquist E."/>
            <person name="Barry K."/>
            <person name="Riley R."/>
            <person name="Grigoriev I.V."/>
            <person name="Henrissat B."/>
            <person name="Kues U."/>
            <person name="Berka R.M."/>
            <person name="Martinez A.T."/>
            <person name="Covert S.F."/>
            <person name="Blanchette R.A."/>
            <person name="Cullen D."/>
        </authorList>
    </citation>
    <scope>NUCLEOTIDE SEQUENCE [LARGE SCALE GENOMIC DNA]</scope>
    <source>
        <strain evidence="1 2">11061_1 CR5-6</strain>
    </source>
</reference>
<evidence type="ECO:0000313" key="2">
    <source>
        <dbReference type="Proteomes" id="UP000053257"/>
    </source>
</evidence>
<accession>A0A0C3PKB4</accession>